<name>A0A5B7D0R9_PORTR</name>
<protein>
    <submittedName>
        <fullName evidence="1">Uncharacterized protein</fullName>
    </submittedName>
</protein>
<dbReference type="Proteomes" id="UP000324222">
    <property type="component" value="Unassembled WGS sequence"/>
</dbReference>
<sequence>MKFHGYFSSVMQPPGVIRSSPHVLPTHCGFARCLKLTVSNNSNVQINYLGLVVTKASQYTRCCD</sequence>
<evidence type="ECO:0000313" key="2">
    <source>
        <dbReference type="Proteomes" id="UP000324222"/>
    </source>
</evidence>
<dbReference type="AlphaFoldDB" id="A0A5B7D0R9"/>
<organism evidence="1 2">
    <name type="scientific">Portunus trituberculatus</name>
    <name type="common">Swimming crab</name>
    <name type="synonym">Neptunus trituberculatus</name>
    <dbReference type="NCBI Taxonomy" id="210409"/>
    <lineage>
        <taxon>Eukaryota</taxon>
        <taxon>Metazoa</taxon>
        <taxon>Ecdysozoa</taxon>
        <taxon>Arthropoda</taxon>
        <taxon>Crustacea</taxon>
        <taxon>Multicrustacea</taxon>
        <taxon>Malacostraca</taxon>
        <taxon>Eumalacostraca</taxon>
        <taxon>Eucarida</taxon>
        <taxon>Decapoda</taxon>
        <taxon>Pleocyemata</taxon>
        <taxon>Brachyura</taxon>
        <taxon>Eubrachyura</taxon>
        <taxon>Portunoidea</taxon>
        <taxon>Portunidae</taxon>
        <taxon>Portuninae</taxon>
        <taxon>Portunus</taxon>
    </lineage>
</organism>
<accession>A0A5B7D0R9</accession>
<evidence type="ECO:0000313" key="1">
    <source>
        <dbReference type="EMBL" id="MPC15269.1"/>
    </source>
</evidence>
<gene>
    <name evidence="1" type="ORF">E2C01_008055</name>
</gene>
<proteinExistence type="predicted"/>
<comment type="caution">
    <text evidence="1">The sequence shown here is derived from an EMBL/GenBank/DDBJ whole genome shotgun (WGS) entry which is preliminary data.</text>
</comment>
<dbReference type="EMBL" id="VSRR010000413">
    <property type="protein sequence ID" value="MPC15269.1"/>
    <property type="molecule type" value="Genomic_DNA"/>
</dbReference>
<keyword evidence="2" id="KW-1185">Reference proteome</keyword>
<reference evidence="1 2" key="1">
    <citation type="submission" date="2019-05" db="EMBL/GenBank/DDBJ databases">
        <title>Another draft genome of Portunus trituberculatus and its Hox gene families provides insights of decapod evolution.</title>
        <authorList>
            <person name="Jeong J.-H."/>
            <person name="Song I."/>
            <person name="Kim S."/>
            <person name="Choi T."/>
            <person name="Kim D."/>
            <person name="Ryu S."/>
            <person name="Kim W."/>
        </authorList>
    </citation>
    <scope>NUCLEOTIDE SEQUENCE [LARGE SCALE GENOMIC DNA]</scope>
    <source>
        <tissue evidence="1">Muscle</tissue>
    </source>
</reference>